<evidence type="ECO:0000256" key="2">
    <source>
        <dbReference type="ARBA" id="ARBA00022692"/>
    </source>
</evidence>
<protein>
    <recommendedName>
        <fullName evidence="8">DUF4870 domain-containing protein</fullName>
    </recommendedName>
</protein>
<dbReference type="OrthoDB" id="1446062at2"/>
<dbReference type="InterPro" id="IPR019109">
    <property type="entry name" value="MamF_MmsF"/>
</dbReference>
<comment type="subcellular location">
    <subcellularLocation>
        <location evidence="1">Membrane</location>
        <topology evidence="1">Multi-pass membrane protein</topology>
    </subcellularLocation>
</comment>
<keyword evidence="7" id="KW-1185">Reference proteome</keyword>
<accession>A0A7L4ZFS7</accession>
<dbReference type="Pfam" id="PF09685">
    <property type="entry name" value="MamF_MmsF"/>
    <property type="match status" value="1"/>
</dbReference>
<evidence type="ECO:0008006" key="8">
    <source>
        <dbReference type="Google" id="ProtNLM"/>
    </source>
</evidence>
<keyword evidence="4 5" id="KW-0472">Membrane</keyword>
<gene>
    <name evidence="6" type="ORF">IMCC3317_06370</name>
</gene>
<keyword evidence="3 5" id="KW-1133">Transmembrane helix</keyword>
<evidence type="ECO:0000313" key="6">
    <source>
        <dbReference type="EMBL" id="QHI35291.1"/>
    </source>
</evidence>
<feature type="transmembrane region" description="Helical" evidence="5">
    <location>
        <begin position="12"/>
        <end position="36"/>
    </location>
</feature>
<dbReference type="RefSeq" id="WP_160128043.1">
    <property type="nucleotide sequence ID" value="NZ_CP019288.1"/>
</dbReference>
<evidence type="ECO:0000256" key="1">
    <source>
        <dbReference type="ARBA" id="ARBA00004141"/>
    </source>
</evidence>
<evidence type="ECO:0000256" key="3">
    <source>
        <dbReference type="ARBA" id="ARBA00022989"/>
    </source>
</evidence>
<feature type="transmembrane region" description="Helical" evidence="5">
    <location>
        <begin position="56"/>
        <end position="89"/>
    </location>
</feature>
<name>A0A7L4ZFS7_9FLAO</name>
<keyword evidence="2 5" id="KW-0812">Transmembrane</keyword>
<organism evidence="6 7">
    <name type="scientific">Kordia antarctica</name>
    <dbReference type="NCBI Taxonomy" id="1218801"/>
    <lineage>
        <taxon>Bacteria</taxon>
        <taxon>Pseudomonadati</taxon>
        <taxon>Bacteroidota</taxon>
        <taxon>Flavobacteriia</taxon>
        <taxon>Flavobacteriales</taxon>
        <taxon>Flavobacteriaceae</taxon>
        <taxon>Kordia</taxon>
    </lineage>
</organism>
<evidence type="ECO:0000313" key="7">
    <source>
        <dbReference type="Proteomes" id="UP000464657"/>
    </source>
</evidence>
<dbReference type="AlphaFoldDB" id="A0A7L4ZFS7"/>
<sequence length="112" mass="12587">MRRKDNQLMVITHLSQLSSFVIGFGSLIVPLILWASNKNDVHEMDEQGKQIVNFQLSMIIYGIISIPLILVFGLGLLLLLTVGILLFIMPIINAIKVSNGNEPYYPMSFKLL</sequence>
<proteinExistence type="predicted"/>
<evidence type="ECO:0000256" key="5">
    <source>
        <dbReference type="SAM" id="Phobius"/>
    </source>
</evidence>
<reference evidence="6 7" key="1">
    <citation type="journal article" date="2013" name="Int. J. Syst. Evol. Microbiol.">
        <title>Kordia antarctica sp. nov., isolated from Antarctic seawater.</title>
        <authorList>
            <person name="Baek K."/>
            <person name="Choi A."/>
            <person name="Kang I."/>
            <person name="Lee K."/>
            <person name="Cho J.C."/>
        </authorList>
    </citation>
    <scope>NUCLEOTIDE SEQUENCE [LARGE SCALE GENOMIC DNA]</scope>
    <source>
        <strain evidence="6 7">IMCC3317</strain>
    </source>
</reference>
<dbReference type="KEGG" id="kan:IMCC3317_06370"/>
<dbReference type="EMBL" id="CP019288">
    <property type="protein sequence ID" value="QHI35291.1"/>
    <property type="molecule type" value="Genomic_DNA"/>
</dbReference>
<dbReference type="Proteomes" id="UP000464657">
    <property type="component" value="Chromosome"/>
</dbReference>
<evidence type="ECO:0000256" key="4">
    <source>
        <dbReference type="ARBA" id="ARBA00023136"/>
    </source>
</evidence>